<dbReference type="AlphaFoldDB" id="A0A498LZW1"/>
<proteinExistence type="predicted"/>
<gene>
    <name evidence="2" type="ORF">ROHU_009218</name>
</gene>
<dbReference type="Proteomes" id="UP000290572">
    <property type="component" value="Unassembled WGS sequence"/>
</dbReference>
<evidence type="ECO:0000313" key="2">
    <source>
        <dbReference type="EMBL" id="RXN14118.1"/>
    </source>
</evidence>
<feature type="transmembrane region" description="Helical" evidence="1">
    <location>
        <begin position="58"/>
        <end position="79"/>
    </location>
</feature>
<evidence type="ECO:0000313" key="3">
    <source>
        <dbReference type="Proteomes" id="UP000290572"/>
    </source>
</evidence>
<name>A0A498LZW1_LABRO</name>
<organism evidence="2 3">
    <name type="scientific">Labeo rohita</name>
    <name type="common">Indian major carp</name>
    <name type="synonym">Cyprinus rohita</name>
    <dbReference type="NCBI Taxonomy" id="84645"/>
    <lineage>
        <taxon>Eukaryota</taxon>
        <taxon>Metazoa</taxon>
        <taxon>Chordata</taxon>
        <taxon>Craniata</taxon>
        <taxon>Vertebrata</taxon>
        <taxon>Euteleostomi</taxon>
        <taxon>Actinopterygii</taxon>
        <taxon>Neopterygii</taxon>
        <taxon>Teleostei</taxon>
        <taxon>Ostariophysi</taxon>
        <taxon>Cypriniformes</taxon>
        <taxon>Cyprinidae</taxon>
        <taxon>Labeoninae</taxon>
        <taxon>Labeonini</taxon>
        <taxon>Labeo</taxon>
    </lineage>
</organism>
<reference evidence="2 3" key="1">
    <citation type="submission" date="2018-03" db="EMBL/GenBank/DDBJ databases">
        <title>Draft genome sequence of Rohu Carp (Labeo rohita).</title>
        <authorList>
            <person name="Das P."/>
            <person name="Kushwaha B."/>
            <person name="Joshi C.G."/>
            <person name="Kumar D."/>
            <person name="Nagpure N.S."/>
            <person name="Sahoo L."/>
            <person name="Das S.P."/>
            <person name="Bit A."/>
            <person name="Patnaik S."/>
            <person name="Meher P.K."/>
            <person name="Jayasankar P."/>
            <person name="Koringa P.G."/>
            <person name="Patel N.V."/>
            <person name="Hinsu A.T."/>
            <person name="Kumar R."/>
            <person name="Pandey M."/>
            <person name="Agarwal S."/>
            <person name="Srivastava S."/>
            <person name="Singh M."/>
            <person name="Iquebal M.A."/>
            <person name="Jaiswal S."/>
            <person name="Angadi U.B."/>
            <person name="Kumar N."/>
            <person name="Raza M."/>
            <person name="Shah T.M."/>
            <person name="Rai A."/>
            <person name="Jena J.K."/>
        </authorList>
    </citation>
    <scope>NUCLEOTIDE SEQUENCE [LARGE SCALE GENOMIC DNA]</scope>
    <source>
        <strain evidence="2">DASCIFA01</strain>
        <tissue evidence="2">Testis</tissue>
    </source>
</reference>
<keyword evidence="1" id="KW-1133">Transmembrane helix</keyword>
<keyword evidence="1" id="KW-0472">Membrane</keyword>
<dbReference type="EMBL" id="QBIY01012921">
    <property type="protein sequence ID" value="RXN14118.1"/>
    <property type="molecule type" value="Genomic_DNA"/>
</dbReference>
<keyword evidence="3" id="KW-1185">Reference proteome</keyword>
<keyword evidence="1" id="KW-0812">Transmembrane</keyword>
<accession>A0A498LZW1</accession>
<sequence length="127" mass="14828">MLKVICTHGYKEDTFVLNEEVLLLLNEQYNCTGEYSYEKRLIKSNALSFQIPCDNDKAVVGLLAFLIVVTSVALLFVPFKMYHLKRKRDGEDEDFDDQDIFTTCEYTTCEYVNVPMPLRMRQNNRPV</sequence>
<protein>
    <submittedName>
        <fullName evidence="2">Receptor-type tyrosine-phosphatase C-like protein</fullName>
    </submittedName>
</protein>
<evidence type="ECO:0000256" key="1">
    <source>
        <dbReference type="SAM" id="Phobius"/>
    </source>
</evidence>
<comment type="caution">
    <text evidence="2">The sequence shown here is derived from an EMBL/GenBank/DDBJ whole genome shotgun (WGS) entry which is preliminary data.</text>
</comment>
<keyword evidence="2" id="KW-0675">Receptor</keyword>